<comment type="caution">
    <text evidence="1">The sequence shown here is derived from an EMBL/GenBank/DDBJ whole genome shotgun (WGS) entry which is preliminary data.</text>
</comment>
<dbReference type="EMBL" id="CM056741">
    <property type="protein sequence ID" value="KAJ8682171.1"/>
    <property type="molecule type" value="Genomic_DNA"/>
</dbReference>
<proteinExistence type="predicted"/>
<reference evidence="1" key="1">
    <citation type="submission" date="2023-04" db="EMBL/GenBank/DDBJ databases">
        <title>A chromosome-level genome assembly of the parasitoid wasp Eretmocerus hayati.</title>
        <authorList>
            <person name="Zhong Y."/>
            <person name="Liu S."/>
            <person name="Liu Y."/>
        </authorList>
    </citation>
    <scope>NUCLEOTIDE SEQUENCE</scope>
    <source>
        <strain evidence="1">ZJU_SS_LIU_2023</strain>
    </source>
</reference>
<accession>A0ACC2PGL9</accession>
<protein>
    <submittedName>
        <fullName evidence="1">Uncharacterized protein</fullName>
    </submittedName>
</protein>
<sequence length="268" mass="29717">MSSDCGTMVLSLVLLLILAIQGSVIEALHRQKRVVNGDDVLPGEIPYQVSIQARESKYHHCGGTIIDEYHVLTAGHCVHEFDPEEFHVVSGTVDLNKPRHINNVSDFIVHKEFAEKYFMNDIALVQVSTPFIFDEYASPAVLPQEGEDVLINSTVLLSGFGRLRVQSEYSRTLKKANMKVWDMDYCKTEYESSHFLFTDSQICAFDLKHHGMCKGDSGGPLTNSNGKVIGVSSYTGDGCADSDTPSVFTKISGYIKWISSHICGEKLC</sequence>
<gene>
    <name evidence="1" type="ORF">QAD02_017963</name>
</gene>
<organism evidence="1 2">
    <name type="scientific">Eretmocerus hayati</name>
    <dbReference type="NCBI Taxonomy" id="131215"/>
    <lineage>
        <taxon>Eukaryota</taxon>
        <taxon>Metazoa</taxon>
        <taxon>Ecdysozoa</taxon>
        <taxon>Arthropoda</taxon>
        <taxon>Hexapoda</taxon>
        <taxon>Insecta</taxon>
        <taxon>Pterygota</taxon>
        <taxon>Neoptera</taxon>
        <taxon>Endopterygota</taxon>
        <taxon>Hymenoptera</taxon>
        <taxon>Apocrita</taxon>
        <taxon>Proctotrupomorpha</taxon>
        <taxon>Chalcidoidea</taxon>
        <taxon>Aphelinidae</taxon>
        <taxon>Aphelininae</taxon>
        <taxon>Eretmocerus</taxon>
    </lineage>
</organism>
<evidence type="ECO:0000313" key="1">
    <source>
        <dbReference type="EMBL" id="KAJ8682171.1"/>
    </source>
</evidence>
<evidence type="ECO:0000313" key="2">
    <source>
        <dbReference type="Proteomes" id="UP001239111"/>
    </source>
</evidence>
<dbReference type="Proteomes" id="UP001239111">
    <property type="component" value="Chromosome 1"/>
</dbReference>
<name>A0ACC2PGL9_9HYME</name>
<keyword evidence="2" id="KW-1185">Reference proteome</keyword>